<sequence length="119" mass="14106">FFVELRRQRSGWLDLQVLGLEFSHHLHYDTLKNEFRVVREEKGGAAQTVATMAEARQLMTRVNDLVLLPLAELIPGQAYTLRVRAQLAEKGLPRFFHRLLPLRRLWSFETAWHHIEFHY</sequence>
<dbReference type="Pfam" id="PF14334">
    <property type="entry name" value="DUF4390"/>
    <property type="match status" value="1"/>
</dbReference>
<accession>A0A7C2XQ88</accession>
<dbReference type="AlphaFoldDB" id="A0A7C2XQ88"/>
<dbReference type="EMBL" id="DSDS01000023">
    <property type="protein sequence ID" value="HET97291.1"/>
    <property type="molecule type" value="Genomic_DNA"/>
</dbReference>
<feature type="non-terminal residue" evidence="1">
    <location>
        <position position="1"/>
    </location>
</feature>
<reference evidence="1" key="1">
    <citation type="journal article" date="2020" name="mSystems">
        <title>Genome- and Community-Level Interaction Insights into Carbon Utilization and Element Cycling Functions of Hydrothermarchaeota in Hydrothermal Sediment.</title>
        <authorList>
            <person name="Zhou Z."/>
            <person name="Liu Y."/>
            <person name="Xu W."/>
            <person name="Pan J."/>
            <person name="Luo Z.H."/>
            <person name="Li M."/>
        </authorList>
    </citation>
    <scope>NUCLEOTIDE SEQUENCE [LARGE SCALE GENOMIC DNA]</scope>
    <source>
        <strain evidence="1">SpSt-1224</strain>
    </source>
</reference>
<proteinExistence type="predicted"/>
<gene>
    <name evidence="1" type="ORF">ENN98_01030</name>
</gene>
<dbReference type="InterPro" id="IPR025500">
    <property type="entry name" value="DUF4390"/>
</dbReference>
<dbReference type="Proteomes" id="UP000885986">
    <property type="component" value="Unassembled WGS sequence"/>
</dbReference>
<protein>
    <submittedName>
        <fullName evidence="1">DUF4390 domain-containing protein</fullName>
    </submittedName>
</protein>
<organism evidence="1">
    <name type="scientific">Desulfurivibrio alkaliphilus</name>
    <dbReference type="NCBI Taxonomy" id="427923"/>
    <lineage>
        <taxon>Bacteria</taxon>
        <taxon>Pseudomonadati</taxon>
        <taxon>Thermodesulfobacteriota</taxon>
        <taxon>Desulfobulbia</taxon>
        <taxon>Desulfobulbales</taxon>
        <taxon>Desulfobulbaceae</taxon>
        <taxon>Desulfurivibrio</taxon>
    </lineage>
</organism>
<evidence type="ECO:0000313" key="1">
    <source>
        <dbReference type="EMBL" id="HET97291.1"/>
    </source>
</evidence>
<name>A0A7C2XQ88_9BACT</name>
<comment type="caution">
    <text evidence="1">The sequence shown here is derived from an EMBL/GenBank/DDBJ whole genome shotgun (WGS) entry which is preliminary data.</text>
</comment>